<organism evidence="1 2">
    <name type="scientific">Vespula germanica</name>
    <name type="common">German yellow jacket</name>
    <name type="synonym">Paravespula germanica</name>
    <dbReference type="NCBI Taxonomy" id="30212"/>
    <lineage>
        <taxon>Eukaryota</taxon>
        <taxon>Metazoa</taxon>
        <taxon>Ecdysozoa</taxon>
        <taxon>Arthropoda</taxon>
        <taxon>Hexapoda</taxon>
        <taxon>Insecta</taxon>
        <taxon>Pterygota</taxon>
        <taxon>Neoptera</taxon>
        <taxon>Endopterygota</taxon>
        <taxon>Hymenoptera</taxon>
        <taxon>Apocrita</taxon>
        <taxon>Aculeata</taxon>
        <taxon>Vespoidea</taxon>
        <taxon>Vespidae</taxon>
        <taxon>Vespinae</taxon>
        <taxon>Vespula</taxon>
    </lineage>
</organism>
<evidence type="ECO:0000313" key="1">
    <source>
        <dbReference type="EMBL" id="KAF7385262.1"/>
    </source>
</evidence>
<name>A0A834MTY7_VESGE</name>
<sequence length="71" mass="7956">MEFVPSSLVFLLSCLVKSRSRIAFGQQPKAFSWLHKSDGDDDDDDDDDDDAMGSFGFFNDYERVLASEIGV</sequence>
<dbReference type="EMBL" id="JACSDZ010000016">
    <property type="protein sequence ID" value="KAF7385262.1"/>
    <property type="molecule type" value="Genomic_DNA"/>
</dbReference>
<dbReference type="Proteomes" id="UP000617340">
    <property type="component" value="Unassembled WGS sequence"/>
</dbReference>
<protein>
    <submittedName>
        <fullName evidence="1">Uncharacterized protein</fullName>
    </submittedName>
</protein>
<evidence type="ECO:0000313" key="2">
    <source>
        <dbReference type="Proteomes" id="UP000617340"/>
    </source>
</evidence>
<comment type="caution">
    <text evidence="1">The sequence shown here is derived from an EMBL/GenBank/DDBJ whole genome shotgun (WGS) entry which is preliminary data.</text>
</comment>
<reference evidence="1" key="1">
    <citation type="journal article" date="2020" name="G3 (Bethesda)">
        <title>High-Quality Assemblies for Three Invasive Social Wasps from the &lt;i&gt;Vespula&lt;/i&gt; Genus.</title>
        <authorList>
            <person name="Harrop T.W.R."/>
            <person name="Guhlin J."/>
            <person name="McLaughlin G.M."/>
            <person name="Permina E."/>
            <person name="Stockwell P."/>
            <person name="Gilligan J."/>
            <person name="Le Lec M.F."/>
            <person name="Gruber M.A.M."/>
            <person name="Quinn O."/>
            <person name="Lovegrove M."/>
            <person name="Duncan E.J."/>
            <person name="Remnant E.J."/>
            <person name="Van Eeckhoven J."/>
            <person name="Graham B."/>
            <person name="Knapp R.A."/>
            <person name="Langford K.W."/>
            <person name="Kronenberg Z."/>
            <person name="Press M.O."/>
            <person name="Eacker S.M."/>
            <person name="Wilson-Rankin E.E."/>
            <person name="Purcell J."/>
            <person name="Lester P.J."/>
            <person name="Dearden P.K."/>
        </authorList>
    </citation>
    <scope>NUCLEOTIDE SEQUENCE</scope>
    <source>
        <strain evidence="1">Linc-1</strain>
    </source>
</reference>
<dbReference type="AlphaFoldDB" id="A0A834MTY7"/>
<proteinExistence type="predicted"/>
<keyword evidence="2" id="KW-1185">Reference proteome</keyword>
<accession>A0A834MTY7</accession>
<gene>
    <name evidence="1" type="ORF">HZH68_013692</name>
</gene>